<dbReference type="FunFam" id="3.40.50.1820:FF:000217">
    <property type="entry name" value="Unplaced genomic scaffold supercont2.4, whole genome shotgun sequence"/>
    <property type="match status" value="1"/>
</dbReference>
<evidence type="ECO:0000313" key="4">
    <source>
        <dbReference type="Proteomes" id="UP000094065"/>
    </source>
</evidence>
<dbReference type="PANTHER" id="PTHR10794">
    <property type="entry name" value="ABHYDROLASE DOMAIN-CONTAINING PROTEIN"/>
    <property type="match status" value="1"/>
</dbReference>
<organism evidence="3 4">
    <name type="scientific">Cryptococcus amylolentus CBS 6039</name>
    <dbReference type="NCBI Taxonomy" id="1295533"/>
    <lineage>
        <taxon>Eukaryota</taxon>
        <taxon>Fungi</taxon>
        <taxon>Dikarya</taxon>
        <taxon>Basidiomycota</taxon>
        <taxon>Agaricomycotina</taxon>
        <taxon>Tremellomycetes</taxon>
        <taxon>Tremellales</taxon>
        <taxon>Cryptococcaceae</taxon>
        <taxon>Cryptococcus</taxon>
    </lineage>
</organism>
<dbReference type="AlphaFoldDB" id="A0A1E3HIY1"/>
<dbReference type="GO" id="GO:0008126">
    <property type="term" value="F:acetylesterase activity"/>
    <property type="evidence" value="ECO:0007669"/>
    <property type="project" value="TreeGrafter"/>
</dbReference>
<dbReference type="GeneID" id="30157545"/>
<dbReference type="RefSeq" id="XP_018991840.1">
    <property type="nucleotide sequence ID" value="XM_019140689.1"/>
</dbReference>
<proteinExistence type="inferred from homology"/>
<evidence type="ECO:0000256" key="1">
    <source>
        <dbReference type="ARBA" id="ARBA00010884"/>
    </source>
</evidence>
<dbReference type="InterPro" id="IPR000073">
    <property type="entry name" value="AB_hydrolase_1"/>
</dbReference>
<reference evidence="3 4" key="1">
    <citation type="submission" date="2016-06" db="EMBL/GenBank/DDBJ databases">
        <title>Evolution of pathogenesis and genome organization in the Tremellales.</title>
        <authorList>
            <person name="Cuomo C."/>
            <person name="Litvintseva A."/>
            <person name="Heitman J."/>
            <person name="Chen Y."/>
            <person name="Sun S."/>
            <person name="Springer D."/>
            <person name="Dromer F."/>
            <person name="Young S."/>
            <person name="Zeng Q."/>
            <person name="Chapman S."/>
            <person name="Gujja S."/>
            <person name="Saif S."/>
            <person name="Birren B."/>
        </authorList>
    </citation>
    <scope>NUCLEOTIDE SEQUENCE [LARGE SCALE GENOMIC DNA]</scope>
    <source>
        <strain evidence="3 4">CBS 6039</strain>
    </source>
</reference>
<dbReference type="InterPro" id="IPR029058">
    <property type="entry name" value="AB_hydrolase_fold"/>
</dbReference>
<gene>
    <name evidence="3" type="ORF">L202_06236</name>
</gene>
<comment type="similarity">
    <text evidence="1">Belongs to the AB hydrolase superfamily. AB hydrolase 4 family.</text>
</comment>
<dbReference type="GO" id="GO:0051793">
    <property type="term" value="P:medium-chain fatty acid catabolic process"/>
    <property type="evidence" value="ECO:0007669"/>
    <property type="project" value="TreeGrafter"/>
</dbReference>
<evidence type="ECO:0000313" key="3">
    <source>
        <dbReference type="EMBL" id="ODN76309.1"/>
    </source>
</evidence>
<dbReference type="OrthoDB" id="5954035at2759"/>
<evidence type="ECO:0000259" key="2">
    <source>
        <dbReference type="Pfam" id="PF00561"/>
    </source>
</evidence>
<dbReference type="InterPro" id="IPR050960">
    <property type="entry name" value="AB_hydrolase_4_sf"/>
</dbReference>
<name>A0A1E3HIY1_9TREE</name>
<dbReference type="SUPFAM" id="SSF53474">
    <property type="entry name" value="alpha/beta-Hydrolases"/>
    <property type="match status" value="1"/>
</dbReference>
<sequence>MSSLRSFLSTLYTYTLGFLLSALSDGLYSVFGLINMVRWSSDIVKVRPVKPGLVDLTTRVMTGGKGEGRGGGKGGKGVTVNEWVEENVPSLKERFTPAAWLPNGHLQTLFSAAGDFTKVDKVHYVRTYLRLPDGGTLGIDVTPEDHHKLAPDAPTVVVCHGLTGGSHESYVRNILGWVIKPKSEGGLGGRGVVVNFRGCAGVPVTSDQLYSAGTTMDLALALHHISARYPSSKLLGIGFSLGASVLARYLGEYGEDALLTSGVVLGCPWDLTAMSHKLENDWFTARVYSSTLGKNVLRLFFRAYDKNPALFDAVESPVAGYMDELKKLRKEAGSGTRLRGVDDVLTCKIGGPRGIGAWPFESAAEYYAWASPSNVLSGVKVPLFAINAFDDPVVDGLALPLAGMQASTHIYTAITRGGGHLGWFDGPLFGSPAKTKHRWILKPVSEWFEACARDLRSPGEDARAAVEVEEVDGWEWVREARYKIPGVERVGWKVLREGEVVAGEEDEGEGGLVQGL</sequence>
<comment type="caution">
    <text evidence="3">The sequence shown here is derived from an EMBL/GenBank/DDBJ whole genome shotgun (WGS) entry which is preliminary data.</text>
</comment>
<dbReference type="Pfam" id="PF00561">
    <property type="entry name" value="Abhydrolase_1"/>
    <property type="match status" value="1"/>
</dbReference>
<dbReference type="STRING" id="1295533.A0A1E3HIY1"/>
<dbReference type="EMBL" id="AWGJ01000009">
    <property type="protein sequence ID" value="ODN76309.1"/>
    <property type="molecule type" value="Genomic_DNA"/>
</dbReference>
<protein>
    <recommendedName>
        <fullName evidence="2">AB hydrolase-1 domain-containing protein</fullName>
    </recommendedName>
</protein>
<dbReference type="GO" id="GO:0047372">
    <property type="term" value="F:monoacylglycerol lipase activity"/>
    <property type="evidence" value="ECO:0007669"/>
    <property type="project" value="TreeGrafter"/>
</dbReference>
<dbReference type="GO" id="GO:0051792">
    <property type="term" value="P:medium-chain fatty acid biosynthetic process"/>
    <property type="evidence" value="ECO:0007669"/>
    <property type="project" value="TreeGrafter"/>
</dbReference>
<keyword evidence="4" id="KW-1185">Reference proteome</keyword>
<dbReference type="Proteomes" id="UP000094065">
    <property type="component" value="Unassembled WGS sequence"/>
</dbReference>
<dbReference type="PANTHER" id="PTHR10794:SF63">
    <property type="entry name" value="ALPHA_BETA HYDROLASE 1, ISOFORM A"/>
    <property type="match status" value="1"/>
</dbReference>
<dbReference type="Gene3D" id="3.40.50.1820">
    <property type="entry name" value="alpha/beta hydrolase"/>
    <property type="match status" value="1"/>
</dbReference>
<accession>A0A1E3HIY1</accession>
<feature type="domain" description="AB hydrolase-1" evidence="2">
    <location>
        <begin position="154"/>
        <end position="275"/>
    </location>
</feature>